<dbReference type="Proteomes" id="UP000067738">
    <property type="component" value="Chromosome"/>
</dbReference>
<dbReference type="GeneID" id="26737143"/>
<proteinExistence type="predicted"/>
<evidence type="ECO:0000313" key="2">
    <source>
        <dbReference type="EMBL" id="ALT69941.1"/>
    </source>
</evidence>
<organism evidence="2 3">
    <name type="scientific">Methanobrevibacter millerae</name>
    <dbReference type="NCBI Taxonomy" id="230361"/>
    <lineage>
        <taxon>Archaea</taxon>
        <taxon>Methanobacteriati</taxon>
        <taxon>Methanobacteriota</taxon>
        <taxon>Methanomada group</taxon>
        <taxon>Methanobacteria</taxon>
        <taxon>Methanobacteriales</taxon>
        <taxon>Methanobacteriaceae</taxon>
        <taxon>Methanobrevibacter</taxon>
    </lineage>
</organism>
<evidence type="ECO:0000259" key="1">
    <source>
        <dbReference type="Pfam" id="PF02663"/>
    </source>
</evidence>
<gene>
    <name evidence="2" type="primary">fwdE</name>
    <name evidence="2" type="ORF">sm9_2185</name>
</gene>
<keyword evidence="3" id="KW-1185">Reference proteome</keyword>
<reference evidence="2 3" key="1">
    <citation type="submission" date="2015-04" db="EMBL/GenBank/DDBJ databases">
        <title>The complete genome sequence of the rumen methanogen Methanobrevibacter millerae SM9.</title>
        <authorList>
            <person name="Leahy S.C."/>
            <person name="Kelly W.J."/>
            <person name="Pacheco D.M."/>
            <person name="Li D."/>
            <person name="Altermann E."/>
            <person name="Attwood G.T."/>
        </authorList>
    </citation>
    <scope>NUCLEOTIDE SEQUENCE [LARGE SCALE GENOMIC DNA]</scope>
    <source>
        <strain evidence="2 3">SM9</strain>
    </source>
</reference>
<dbReference type="Gene3D" id="3.30.1330.130">
    <property type="match status" value="1"/>
</dbReference>
<dbReference type="EMBL" id="CP011266">
    <property type="protein sequence ID" value="ALT69941.1"/>
    <property type="molecule type" value="Genomic_DNA"/>
</dbReference>
<evidence type="ECO:0000313" key="3">
    <source>
        <dbReference type="Proteomes" id="UP000067738"/>
    </source>
</evidence>
<dbReference type="Pfam" id="PF02663">
    <property type="entry name" value="FmdE"/>
    <property type="match status" value="1"/>
</dbReference>
<dbReference type="PATRIC" id="fig|230361.4.peg.2258"/>
<dbReference type="KEGG" id="mmil:sm9_2185"/>
<dbReference type="SUPFAM" id="SSF143555">
    <property type="entry name" value="FwdE-like"/>
    <property type="match status" value="1"/>
</dbReference>
<dbReference type="PANTHER" id="PTHR39418">
    <property type="entry name" value="DEHYDROGENASE-RELATED"/>
    <property type="match status" value="1"/>
</dbReference>
<accession>A0A0U2SM37</accession>
<dbReference type="InterPro" id="IPR053194">
    <property type="entry name" value="tRNA_methyltr_O"/>
</dbReference>
<feature type="domain" description="Formylmethanofuran dehydrogenase subunit E" evidence="1">
    <location>
        <begin position="16"/>
        <end position="130"/>
    </location>
</feature>
<dbReference type="GO" id="GO:0008270">
    <property type="term" value="F:zinc ion binding"/>
    <property type="evidence" value="ECO:0007669"/>
    <property type="project" value="UniProtKB-KW"/>
</dbReference>
<protein>
    <submittedName>
        <fullName evidence="2">Tungsten formylmethanofuran dehydrogenase subunit E FwdE</fullName>
    </submittedName>
</protein>
<name>A0A0U2SM37_9EURY</name>
<dbReference type="PANTHER" id="PTHR39418:SF1">
    <property type="entry name" value="DEHYDROGENASE"/>
    <property type="match status" value="1"/>
</dbReference>
<sequence length="190" mass="21442">MNQKDYEEQLQIAGEFHGEICGGIAIGTKLAMYGLELMGMELNTRHKNLIVILEIDRCMADAVQAVTKCSMGKRSLKQAYYGKFAATFYNMDTGEALRIIDADANRKNKKKETREDMIERFNVTPPEELFEVQKVKIKFNESQMPGKLHTSEFCSLCGDRVADGYHLIVDGEIVCKSCADGAYYEVIDDD</sequence>
<dbReference type="InterPro" id="IPR003814">
    <property type="entry name" value="FmdEsu_dom"/>
</dbReference>
<dbReference type="AlphaFoldDB" id="A0A0U2SM37"/>
<dbReference type="OrthoDB" id="31120at2157"/>
<dbReference type="RefSeq" id="WP_058740145.1">
    <property type="nucleotide sequence ID" value="NZ_CP011266.1"/>
</dbReference>